<dbReference type="SUPFAM" id="SSF140490">
    <property type="entry name" value="Nqo1C-terminal domain-like"/>
    <property type="match status" value="1"/>
</dbReference>
<dbReference type="Gene3D" id="3.10.20.600">
    <property type="match status" value="1"/>
</dbReference>
<proteinExistence type="inferred from homology"/>
<dbReference type="InterPro" id="IPR011538">
    <property type="entry name" value="Nuo51_FMN-bd"/>
</dbReference>
<dbReference type="SUPFAM" id="SSF142984">
    <property type="entry name" value="Nqo1 middle domain-like"/>
    <property type="match status" value="1"/>
</dbReference>
<organism evidence="8 9">
    <name type="scientific">Sinomonas cyclohexanicum</name>
    <name type="common">Corynebacterium cyclohexanicum</name>
    <dbReference type="NCBI Taxonomy" id="322009"/>
    <lineage>
        <taxon>Bacteria</taxon>
        <taxon>Bacillati</taxon>
        <taxon>Actinomycetota</taxon>
        <taxon>Actinomycetes</taxon>
        <taxon>Micrococcales</taxon>
        <taxon>Micrococcaceae</taxon>
        <taxon>Sinomonas</taxon>
    </lineage>
</organism>
<evidence type="ECO:0000256" key="3">
    <source>
        <dbReference type="ARBA" id="ARBA00022723"/>
    </source>
</evidence>
<name>A0ABN6FG77_SINCY</name>
<gene>
    <name evidence="8" type="ORF">SCMU_15060</name>
</gene>
<evidence type="ECO:0000259" key="6">
    <source>
        <dbReference type="Pfam" id="PF01512"/>
    </source>
</evidence>
<dbReference type="PANTHER" id="PTHR43578:SF3">
    <property type="entry name" value="NADH-QUINONE OXIDOREDUCTASE SUBUNIT F"/>
    <property type="match status" value="1"/>
</dbReference>
<dbReference type="InterPro" id="IPR037225">
    <property type="entry name" value="Nuo51_FMN-bd_sf"/>
</dbReference>
<keyword evidence="3" id="KW-0479">Metal-binding</keyword>
<feature type="domain" description="NADH-ubiquinone oxidoreductase 51kDa subunit FMN-binding" evidence="6">
    <location>
        <begin position="52"/>
        <end position="207"/>
    </location>
</feature>
<evidence type="ECO:0000256" key="2">
    <source>
        <dbReference type="ARBA" id="ARBA00022485"/>
    </source>
</evidence>
<keyword evidence="2" id="KW-0004">4Fe-4S</keyword>
<dbReference type="PANTHER" id="PTHR43578">
    <property type="entry name" value="NADH-QUINONE OXIDOREDUCTASE SUBUNIT F"/>
    <property type="match status" value="1"/>
</dbReference>
<evidence type="ECO:0000259" key="7">
    <source>
        <dbReference type="Pfam" id="PF10589"/>
    </source>
</evidence>
<keyword evidence="5" id="KW-0411">Iron-sulfur</keyword>
<feature type="domain" description="NADH-ubiquinone oxidoreductase 51kDa subunit iron-sulphur binding" evidence="7">
    <location>
        <begin position="321"/>
        <end position="400"/>
    </location>
</feature>
<dbReference type="RefSeq" id="WP_229232386.1">
    <property type="nucleotide sequence ID" value="NZ_AP024525.1"/>
</dbReference>
<keyword evidence="4" id="KW-0408">Iron</keyword>
<reference evidence="8 9" key="1">
    <citation type="journal article" date="2021" name="J. Biosci. Bioeng.">
        <title>Identification and characterization of a chc gene cluster responsible for the aromatization pathway of cyclohexanecarboxylate degradation in Sinomonas cyclohexanicum ATCC 51369.</title>
        <authorList>
            <person name="Yamamoto T."/>
            <person name="Hasegawa Y."/>
            <person name="Lau P.C.K."/>
            <person name="Iwaki H."/>
        </authorList>
    </citation>
    <scope>NUCLEOTIDE SEQUENCE [LARGE SCALE GENOMIC DNA]</scope>
    <source>
        <strain evidence="8 9">ATCC 51369</strain>
    </source>
</reference>
<dbReference type="Gene3D" id="1.20.1440.230">
    <property type="entry name" value="NADH-ubiquinone oxidoreductase 51kDa subunit, iron-sulphur binding domain"/>
    <property type="match status" value="1"/>
</dbReference>
<dbReference type="InterPro" id="IPR019575">
    <property type="entry name" value="Nuop51_4Fe4S-bd"/>
</dbReference>
<dbReference type="Gene3D" id="3.40.50.11540">
    <property type="entry name" value="NADH-ubiquinone oxidoreductase 51kDa subunit"/>
    <property type="match status" value="1"/>
</dbReference>
<dbReference type="InterPro" id="IPR037207">
    <property type="entry name" value="Nuop51_4Fe4S-bd_sf"/>
</dbReference>
<dbReference type="Pfam" id="PF01512">
    <property type="entry name" value="Complex1_51K"/>
    <property type="match status" value="1"/>
</dbReference>
<dbReference type="Pfam" id="PF10589">
    <property type="entry name" value="NADH_4Fe-4S"/>
    <property type="match status" value="1"/>
</dbReference>
<dbReference type="Proteomes" id="UP001319861">
    <property type="component" value="Chromosome"/>
</dbReference>
<evidence type="ECO:0000313" key="9">
    <source>
        <dbReference type="Proteomes" id="UP001319861"/>
    </source>
</evidence>
<evidence type="ECO:0000256" key="5">
    <source>
        <dbReference type="ARBA" id="ARBA00023014"/>
    </source>
</evidence>
<keyword evidence="9" id="KW-1185">Reference proteome</keyword>
<protein>
    <submittedName>
        <fullName evidence="8">NADH dehydrogenase</fullName>
    </submittedName>
</protein>
<comment type="similarity">
    <text evidence="1">Belongs to the complex I 51 kDa subunit family.</text>
</comment>
<dbReference type="SUPFAM" id="SSF142019">
    <property type="entry name" value="Nqo1 FMN-binding domain-like"/>
    <property type="match status" value="1"/>
</dbReference>
<evidence type="ECO:0000313" key="8">
    <source>
        <dbReference type="EMBL" id="BCT75664.1"/>
    </source>
</evidence>
<sequence>MSGTMTEMTMDLPALGTGRLFAAEGYTRGDHEAAYGRRPEGWTREALLGELEASGLVGRGGAGFPAWRKISSTAGRASMTGAPVVIANGAEGEPLSRKDAALLQNAPHLVLDGLLTAGDAVGASQLFLYAPAESLGAVRQAVSERKDARRIKLVEAPHTFVSGEASAVVNALETGVALPRDTTTRLSTSGYRGRPTLLHNVETLAQLALVARYGAGWFREAGTREDPGTRLVSLSGDVPRGSVLEVSGGATLSQILRLGGAEPAAIAAVLVGGFHGAWVPRDAFDRPMTTAGLARYGARPGAGILMAVANGSCALTASAPIARYLADSSAQQCGPCMFGLPAMAAVVERIAAGERTPWLASEADRLAGLVTGRGACRHPDGAAGFVRSTLAVFRDDVRAHLDGWCSAGTGRAS</sequence>
<dbReference type="EMBL" id="AP024525">
    <property type="protein sequence ID" value="BCT75664.1"/>
    <property type="molecule type" value="Genomic_DNA"/>
</dbReference>
<accession>A0ABN6FG77</accession>
<evidence type="ECO:0000256" key="1">
    <source>
        <dbReference type="ARBA" id="ARBA00007523"/>
    </source>
</evidence>
<evidence type="ECO:0000256" key="4">
    <source>
        <dbReference type="ARBA" id="ARBA00023004"/>
    </source>
</evidence>